<dbReference type="AlphaFoldDB" id="A0A0F9VGD2"/>
<dbReference type="InterPro" id="IPR013320">
    <property type="entry name" value="ConA-like_dom_sf"/>
</dbReference>
<reference evidence="1" key="1">
    <citation type="journal article" date="2015" name="Nature">
        <title>Complex archaea that bridge the gap between prokaryotes and eukaryotes.</title>
        <authorList>
            <person name="Spang A."/>
            <person name="Saw J.H."/>
            <person name="Jorgensen S.L."/>
            <person name="Zaremba-Niedzwiedzka K."/>
            <person name="Martijn J."/>
            <person name="Lind A.E."/>
            <person name="van Eijk R."/>
            <person name="Schleper C."/>
            <person name="Guy L."/>
            <person name="Ettema T.J."/>
        </authorList>
    </citation>
    <scope>NUCLEOTIDE SEQUENCE</scope>
</reference>
<dbReference type="Gene3D" id="2.60.120.200">
    <property type="match status" value="1"/>
</dbReference>
<organism evidence="1">
    <name type="scientific">marine sediment metagenome</name>
    <dbReference type="NCBI Taxonomy" id="412755"/>
    <lineage>
        <taxon>unclassified sequences</taxon>
        <taxon>metagenomes</taxon>
        <taxon>ecological metagenomes</taxon>
    </lineage>
</organism>
<dbReference type="EMBL" id="LAZR01000542">
    <property type="protein sequence ID" value="KKN64838.1"/>
    <property type="molecule type" value="Genomic_DNA"/>
</dbReference>
<protein>
    <recommendedName>
        <fullName evidence="2">LamG-like jellyroll fold domain-containing protein</fullName>
    </recommendedName>
</protein>
<proteinExistence type="predicted"/>
<accession>A0A0F9VGD2</accession>
<dbReference type="Pfam" id="PF13385">
    <property type="entry name" value="Laminin_G_3"/>
    <property type="match status" value="1"/>
</dbReference>
<comment type="caution">
    <text evidence="1">The sequence shown here is derived from an EMBL/GenBank/DDBJ whole genome shotgun (WGS) entry which is preliminary data.</text>
</comment>
<evidence type="ECO:0000313" key="1">
    <source>
        <dbReference type="EMBL" id="KKN64838.1"/>
    </source>
</evidence>
<name>A0A0F9VGD2_9ZZZZ</name>
<dbReference type="SUPFAM" id="SSF49899">
    <property type="entry name" value="Concanavalin A-like lectins/glucanases"/>
    <property type="match status" value="1"/>
</dbReference>
<gene>
    <name evidence="1" type="ORF">LCGC14_0487580</name>
</gene>
<sequence length="250" mass="26922">MASKGLLLGTVFNAPLSISFNGVDEDLFNNTPQTIGIANDWSVQALCEPAALTASEMVVFTIRGAPNEIVLSILAFDPNDPLRVWTRNSSGTTIKRYEFENHFTVGVKVSILCTWDGTDLVTYIDGSVATPTTLVDDNAGTMTDTARRVSISSREGEGVPQSFFEGKIHSVSVWNTVLTQPKVTVLENSGRPQEIDNRVNSGAYDASANLVHYWRLGLDASDIGKDSGTGTAIDIGDDAVNITSDDIVIY</sequence>
<evidence type="ECO:0008006" key="2">
    <source>
        <dbReference type="Google" id="ProtNLM"/>
    </source>
</evidence>